<dbReference type="EMBL" id="LAQJ01000186">
    <property type="protein sequence ID" value="KKO19510.1"/>
    <property type="molecule type" value="Genomic_DNA"/>
</dbReference>
<keyword evidence="5" id="KW-0479">Metal-binding</keyword>
<dbReference type="InterPro" id="IPR036724">
    <property type="entry name" value="Cobalamin-bd_sf"/>
</dbReference>
<dbReference type="Pfam" id="PF02310">
    <property type="entry name" value="B12-binding"/>
    <property type="match status" value="1"/>
</dbReference>
<dbReference type="SUPFAM" id="SSF102114">
    <property type="entry name" value="Radical SAM enzymes"/>
    <property type="match status" value="1"/>
</dbReference>
<protein>
    <submittedName>
        <fullName evidence="10">Oxidoreductase</fullName>
    </submittedName>
</protein>
<dbReference type="CDD" id="cd02068">
    <property type="entry name" value="radical_SAM_B12_BD"/>
    <property type="match status" value="1"/>
</dbReference>
<evidence type="ECO:0000259" key="9">
    <source>
        <dbReference type="PROSITE" id="PS51918"/>
    </source>
</evidence>
<keyword evidence="7" id="KW-0411">Iron-sulfur</keyword>
<dbReference type="GO" id="GO:0046872">
    <property type="term" value="F:metal ion binding"/>
    <property type="evidence" value="ECO:0007669"/>
    <property type="project" value="UniProtKB-KW"/>
</dbReference>
<dbReference type="GO" id="GO:0031419">
    <property type="term" value="F:cobalamin binding"/>
    <property type="evidence" value="ECO:0007669"/>
    <property type="project" value="InterPro"/>
</dbReference>
<keyword evidence="6" id="KW-0408">Iron</keyword>
<evidence type="ECO:0000256" key="7">
    <source>
        <dbReference type="ARBA" id="ARBA00023014"/>
    </source>
</evidence>
<dbReference type="SFLD" id="SFLDG01082">
    <property type="entry name" value="B12-binding_domain_containing"/>
    <property type="match status" value="1"/>
</dbReference>
<evidence type="ECO:0000256" key="1">
    <source>
        <dbReference type="ARBA" id="ARBA00001966"/>
    </source>
</evidence>
<evidence type="ECO:0000313" key="10">
    <source>
        <dbReference type="EMBL" id="KKO19510.1"/>
    </source>
</evidence>
<dbReference type="PANTHER" id="PTHR43409:SF7">
    <property type="entry name" value="BLL1977 PROTEIN"/>
    <property type="match status" value="1"/>
</dbReference>
<dbReference type="InterPro" id="IPR058240">
    <property type="entry name" value="rSAM_sf"/>
</dbReference>
<dbReference type="InterPro" id="IPR006158">
    <property type="entry name" value="Cobalamin-bd"/>
</dbReference>
<dbReference type="InterPro" id="IPR006638">
    <property type="entry name" value="Elp3/MiaA/NifB-like_rSAM"/>
</dbReference>
<evidence type="ECO:0000256" key="3">
    <source>
        <dbReference type="ARBA" id="ARBA00022679"/>
    </source>
</evidence>
<dbReference type="InterPro" id="IPR051198">
    <property type="entry name" value="BchE-like"/>
</dbReference>
<proteinExistence type="predicted"/>
<dbReference type="PANTHER" id="PTHR43409">
    <property type="entry name" value="ANAEROBIC MAGNESIUM-PROTOPORPHYRIN IX MONOMETHYL ESTER CYCLASE-RELATED"/>
    <property type="match status" value="1"/>
</dbReference>
<evidence type="ECO:0000256" key="2">
    <source>
        <dbReference type="ARBA" id="ARBA00022603"/>
    </source>
</evidence>
<organism evidence="10 11">
    <name type="scientific">Candidatus Brocadia fulgida</name>
    <dbReference type="NCBI Taxonomy" id="380242"/>
    <lineage>
        <taxon>Bacteria</taxon>
        <taxon>Pseudomonadati</taxon>
        <taxon>Planctomycetota</taxon>
        <taxon>Candidatus Brocadiia</taxon>
        <taxon>Candidatus Brocadiales</taxon>
        <taxon>Candidatus Brocadiaceae</taxon>
        <taxon>Candidatus Brocadia</taxon>
    </lineage>
</organism>
<comment type="caution">
    <text evidence="10">The sequence shown here is derived from an EMBL/GenBank/DDBJ whole genome shotgun (WGS) entry which is preliminary data.</text>
</comment>
<keyword evidence="2" id="KW-0489">Methyltransferase</keyword>
<reference evidence="10 11" key="1">
    <citation type="journal article" date="2013" name="BMC Microbiol.">
        <title>Identification of the type II cytochrome c maturation pathway in anammox bacteria by comparative genomics.</title>
        <authorList>
            <person name="Ferousi C."/>
            <person name="Speth D.R."/>
            <person name="Reimann J."/>
            <person name="Op den Camp H.J."/>
            <person name="Allen J.W."/>
            <person name="Keltjens J.T."/>
            <person name="Jetten M.S."/>
        </authorList>
    </citation>
    <scope>NUCLEOTIDE SEQUENCE [LARGE SCALE GENOMIC DNA]</scope>
    <source>
        <strain evidence="10">RU1</strain>
    </source>
</reference>
<dbReference type="SFLD" id="SFLDG01123">
    <property type="entry name" value="methyltransferase_(Class_B)"/>
    <property type="match status" value="1"/>
</dbReference>
<dbReference type="AlphaFoldDB" id="A0A0M2UV98"/>
<evidence type="ECO:0000313" key="11">
    <source>
        <dbReference type="Proteomes" id="UP000034954"/>
    </source>
</evidence>
<keyword evidence="11" id="KW-1185">Reference proteome</keyword>
<evidence type="ECO:0000259" key="8">
    <source>
        <dbReference type="PROSITE" id="PS51332"/>
    </source>
</evidence>
<dbReference type="Proteomes" id="UP000034954">
    <property type="component" value="Unassembled WGS sequence"/>
</dbReference>
<keyword evidence="4" id="KW-0949">S-adenosyl-L-methionine</keyword>
<dbReference type="Gene3D" id="3.80.30.20">
    <property type="entry name" value="tm_1862 like domain"/>
    <property type="match status" value="1"/>
</dbReference>
<dbReference type="SUPFAM" id="SSF52242">
    <property type="entry name" value="Cobalamin (vitamin B12)-binding domain"/>
    <property type="match status" value="1"/>
</dbReference>
<dbReference type="GO" id="GO:0003824">
    <property type="term" value="F:catalytic activity"/>
    <property type="evidence" value="ECO:0007669"/>
    <property type="project" value="InterPro"/>
</dbReference>
<comment type="cofactor">
    <cofactor evidence="1">
        <name>[4Fe-4S] cluster</name>
        <dbReference type="ChEBI" id="CHEBI:49883"/>
    </cofactor>
</comment>
<dbReference type="InterPro" id="IPR023404">
    <property type="entry name" value="rSAM_horseshoe"/>
</dbReference>
<accession>A0A0M2UV98</accession>
<evidence type="ECO:0000256" key="5">
    <source>
        <dbReference type="ARBA" id="ARBA00022723"/>
    </source>
</evidence>
<dbReference type="PROSITE" id="PS51332">
    <property type="entry name" value="B12_BINDING"/>
    <property type="match status" value="1"/>
</dbReference>
<keyword evidence="3" id="KW-0808">Transferase</keyword>
<dbReference type="Pfam" id="PF04055">
    <property type="entry name" value="Radical_SAM"/>
    <property type="match status" value="1"/>
</dbReference>
<dbReference type="InterPro" id="IPR034466">
    <property type="entry name" value="Methyltransferase_Class_B"/>
</dbReference>
<sequence length="472" mass="54188">MKILLINPPSENELLGNNPSIIEEERGYNPPLGILYIAGYLERHTDFHVEVLDTQAEEIGYDRLGSIIRSKLPDVVGITTMTFTLIDVIKVVDLVKSVCPHTRVVLGGPHVHIYPEETITLPGVDFLVLGEGEISFKELAENIDNKTRLKSIPGLVFQENGRVINTGSRPLNDDLDSLPFPARHLTPIQKYRSLMAKRTPITTMFTSRGCPYRCTFCDRPHLGKSFRARSALNVVDEMEACVKLGIREFLIYDDTFTIDRQRVIDVCNEITRRRLNIGWDIRARVNNIDRELLKKLKEANCERIHYGVESGNPEILRILNKGITVDRVRTTFKETKDAGISVLAYFMIGCPKETRKEIMETIAFARELKPDFAHITIFTPFPATEIYKTGLKDGIIKHDFWKEFARNPKKGFQPPCWQEHFTREEIQELLVYAYKSFYTRPSYILKRLTHIRSPGEFIRMARAGLKVFGMRS</sequence>
<dbReference type="PROSITE" id="PS51918">
    <property type="entry name" value="RADICAL_SAM"/>
    <property type="match status" value="1"/>
</dbReference>
<evidence type="ECO:0000256" key="4">
    <source>
        <dbReference type="ARBA" id="ARBA00022691"/>
    </source>
</evidence>
<gene>
    <name evidence="10" type="ORF">BROFUL_01787</name>
</gene>
<name>A0A0M2UV98_9BACT</name>
<dbReference type="GO" id="GO:0051539">
    <property type="term" value="F:4 iron, 4 sulfur cluster binding"/>
    <property type="evidence" value="ECO:0007669"/>
    <property type="project" value="UniProtKB-KW"/>
</dbReference>
<dbReference type="SMART" id="SM00729">
    <property type="entry name" value="Elp3"/>
    <property type="match status" value="1"/>
</dbReference>
<dbReference type="InterPro" id="IPR007197">
    <property type="entry name" value="rSAM"/>
</dbReference>
<dbReference type="Gene3D" id="3.40.50.280">
    <property type="entry name" value="Cobalamin-binding domain"/>
    <property type="match status" value="1"/>
</dbReference>
<dbReference type="CDD" id="cd01335">
    <property type="entry name" value="Radical_SAM"/>
    <property type="match status" value="1"/>
</dbReference>
<feature type="domain" description="B12-binding" evidence="8">
    <location>
        <begin position="17"/>
        <end position="150"/>
    </location>
</feature>
<evidence type="ECO:0000256" key="6">
    <source>
        <dbReference type="ARBA" id="ARBA00023004"/>
    </source>
</evidence>
<dbReference type="SFLD" id="SFLDS00029">
    <property type="entry name" value="Radical_SAM"/>
    <property type="match status" value="1"/>
</dbReference>
<feature type="domain" description="Radical SAM core" evidence="9">
    <location>
        <begin position="196"/>
        <end position="415"/>
    </location>
</feature>